<dbReference type="PANTHER" id="PTHR36984:SF1">
    <property type="entry name" value="CRISPR-ASSOCIATED ENDORIBONUCLEASE CAS6 1"/>
    <property type="match status" value="1"/>
</dbReference>
<dbReference type="GO" id="GO:0003723">
    <property type="term" value="F:RNA binding"/>
    <property type="evidence" value="ECO:0007669"/>
    <property type="project" value="UniProtKB-KW"/>
</dbReference>
<dbReference type="STRING" id="665004.AC529_01130"/>
<dbReference type="InterPro" id="IPR010156">
    <property type="entry name" value="CRISPR-assoc_prot_Cas6"/>
</dbReference>
<comment type="caution">
    <text evidence="5">The sequence shown here is derived from an EMBL/GenBank/DDBJ whole genome shotgun (WGS) entry which is preliminary data.</text>
</comment>
<reference evidence="6" key="1">
    <citation type="journal article" date="2017" name="Acta Aliment.">
        <title>Plant polysaccharide degrading enzyme system of Thermpbifida cellulosilytica TB100 revealed by de novo genome project data.</title>
        <authorList>
            <person name="Toth A."/>
            <person name="Baka E."/>
            <person name="Luzics S."/>
            <person name="Bata-Vidacs I."/>
            <person name="Nagy I."/>
            <person name="Balint B."/>
            <person name="Herceg R."/>
            <person name="Olasz F."/>
            <person name="Wilk T."/>
            <person name="Nagy T."/>
            <person name="Kriszt B."/>
            <person name="Nagy I."/>
            <person name="Kukolya J."/>
        </authorList>
    </citation>
    <scope>NUCLEOTIDE SEQUENCE [LARGE SCALE GENOMIC DNA]</scope>
    <source>
        <strain evidence="6">TB100</strain>
    </source>
</reference>
<comment type="similarity">
    <text evidence="1">Belongs to the CRISPR-associated protein Cas6/Cse3/CasE family.</text>
</comment>
<evidence type="ECO:0000256" key="1">
    <source>
        <dbReference type="ARBA" id="ARBA00005937"/>
    </source>
</evidence>
<evidence type="ECO:0000256" key="2">
    <source>
        <dbReference type="ARBA" id="ARBA00022884"/>
    </source>
</evidence>
<proteinExistence type="inferred from homology"/>
<dbReference type="GO" id="GO:0016788">
    <property type="term" value="F:hydrolase activity, acting on ester bonds"/>
    <property type="evidence" value="ECO:0007669"/>
    <property type="project" value="InterPro"/>
</dbReference>
<dbReference type="Gene3D" id="3.30.70.1900">
    <property type="match status" value="1"/>
</dbReference>
<dbReference type="PATRIC" id="fig|665004.4.peg.1856"/>
<keyword evidence="3" id="KW-0051">Antiviral defense</keyword>
<evidence type="ECO:0000256" key="3">
    <source>
        <dbReference type="ARBA" id="ARBA00023118"/>
    </source>
</evidence>
<sequence length="242" mass="25744">MRLRLGIRTTAPSLPWAQVLKPGRSLVYELLAHGAPEVGARLHATGMPPHGMVPFGHSAPVFPSARRTRGTYAAGGPGWLELGSPLPEVVEGLAKGLAGRSVLDWGGTALRLESVTVSEPPAFTSGRVRWRTLTPVVMKGSGRDDDGVRTRREAWVLPGEPEFAEYFAHNLRRKAQTLGLDPDVELEAVTWVGAKRSFAVGGGLKPGACVEVELRGAAQTLQGIWSWGLGQANSAGFGWIAG</sequence>
<protein>
    <submittedName>
        <fullName evidence="5">CRISPR-associated protein Cas6</fullName>
    </submittedName>
</protein>
<dbReference type="InterPro" id="IPR045747">
    <property type="entry name" value="CRISPR-assoc_prot_Cas6_N_sf"/>
</dbReference>
<evidence type="ECO:0000313" key="5">
    <source>
        <dbReference type="EMBL" id="KUP98494.1"/>
    </source>
</evidence>
<dbReference type="NCBIfam" id="TIGR01877">
    <property type="entry name" value="cas_cas6"/>
    <property type="match status" value="1"/>
</dbReference>
<accession>A0A147KMG1</accession>
<dbReference type="EMBL" id="LGEM01000007">
    <property type="protein sequence ID" value="KUP98494.1"/>
    <property type="molecule type" value="Genomic_DNA"/>
</dbReference>
<dbReference type="PANTHER" id="PTHR36984">
    <property type="entry name" value="CRISPR-ASSOCIATED ENDORIBONUCLEASE CAS6 1"/>
    <property type="match status" value="1"/>
</dbReference>
<evidence type="ECO:0000259" key="4">
    <source>
        <dbReference type="Pfam" id="PF01881"/>
    </source>
</evidence>
<organism evidence="5 6">
    <name type="scientific">Thermobifida cellulosilytica TB100</name>
    <dbReference type="NCBI Taxonomy" id="665004"/>
    <lineage>
        <taxon>Bacteria</taxon>
        <taxon>Bacillati</taxon>
        <taxon>Actinomycetota</taxon>
        <taxon>Actinomycetes</taxon>
        <taxon>Streptosporangiales</taxon>
        <taxon>Nocardiopsidaceae</taxon>
        <taxon>Thermobifida</taxon>
    </lineage>
</organism>
<dbReference type="InterPro" id="IPR049435">
    <property type="entry name" value="Cas_Cas6_C"/>
</dbReference>
<keyword evidence="6" id="KW-1185">Reference proteome</keyword>
<gene>
    <name evidence="5" type="ORF">AC529_01130</name>
</gene>
<keyword evidence="2" id="KW-0694">RNA-binding</keyword>
<dbReference type="OrthoDB" id="4527536at2"/>
<dbReference type="Gene3D" id="3.30.70.1890">
    <property type="match status" value="1"/>
</dbReference>
<name>A0A147KMG1_THECS</name>
<dbReference type="AlphaFoldDB" id="A0A147KMG1"/>
<dbReference type="CDD" id="cd21140">
    <property type="entry name" value="Cas6_I-like"/>
    <property type="match status" value="1"/>
</dbReference>
<dbReference type="Proteomes" id="UP000074382">
    <property type="component" value="Unassembled WGS sequence"/>
</dbReference>
<evidence type="ECO:0000313" key="6">
    <source>
        <dbReference type="Proteomes" id="UP000074382"/>
    </source>
</evidence>
<feature type="domain" description="CRISPR associated protein Cas6 C-terminal" evidence="4">
    <location>
        <begin position="120"/>
        <end position="240"/>
    </location>
</feature>
<dbReference type="Pfam" id="PF01881">
    <property type="entry name" value="Cas_Cas6_C"/>
    <property type="match status" value="1"/>
</dbReference>
<dbReference type="GO" id="GO:0051607">
    <property type="term" value="P:defense response to virus"/>
    <property type="evidence" value="ECO:0007669"/>
    <property type="project" value="UniProtKB-KW"/>
</dbReference>